<dbReference type="AlphaFoldDB" id="A0A1Y1HM26"/>
<sequence>MDCWFMSPAGLIKNYPYEYRPDYYTFQYPKAFRDRKDPCHWVPTRDGLGVEWFYNRRWTLKSTVSFGDAVFWIQWIADNILKPWGLTLEGEVWYQASNSVWLAKTLPREQLGMRDPFGRTPLMLAAWFKSHEMLDWLSTQLQDDTWQLDALFAREVCAVLCPEP</sequence>
<organism evidence="1 2">
    <name type="scientific">Klebsormidium nitens</name>
    <name type="common">Green alga</name>
    <name type="synonym">Ulothrix nitens</name>
    <dbReference type="NCBI Taxonomy" id="105231"/>
    <lineage>
        <taxon>Eukaryota</taxon>
        <taxon>Viridiplantae</taxon>
        <taxon>Streptophyta</taxon>
        <taxon>Klebsormidiophyceae</taxon>
        <taxon>Klebsormidiales</taxon>
        <taxon>Klebsormidiaceae</taxon>
        <taxon>Klebsormidium</taxon>
    </lineage>
</organism>
<evidence type="ECO:0000313" key="1">
    <source>
        <dbReference type="EMBL" id="GAQ79670.1"/>
    </source>
</evidence>
<protein>
    <submittedName>
        <fullName evidence="1">Uncharacterized protein</fullName>
    </submittedName>
</protein>
<dbReference type="Proteomes" id="UP000054558">
    <property type="component" value="Unassembled WGS sequence"/>
</dbReference>
<evidence type="ECO:0000313" key="2">
    <source>
        <dbReference type="Proteomes" id="UP000054558"/>
    </source>
</evidence>
<keyword evidence="2" id="KW-1185">Reference proteome</keyword>
<dbReference type="EMBL" id="DF236984">
    <property type="protein sequence ID" value="GAQ79670.1"/>
    <property type="molecule type" value="Genomic_DNA"/>
</dbReference>
<reference evidence="1 2" key="1">
    <citation type="journal article" date="2014" name="Nat. Commun.">
        <title>Klebsormidium flaccidum genome reveals primary factors for plant terrestrial adaptation.</title>
        <authorList>
            <person name="Hori K."/>
            <person name="Maruyama F."/>
            <person name="Fujisawa T."/>
            <person name="Togashi T."/>
            <person name="Yamamoto N."/>
            <person name="Seo M."/>
            <person name="Sato S."/>
            <person name="Yamada T."/>
            <person name="Mori H."/>
            <person name="Tajima N."/>
            <person name="Moriyama T."/>
            <person name="Ikeuchi M."/>
            <person name="Watanabe M."/>
            <person name="Wada H."/>
            <person name="Kobayashi K."/>
            <person name="Saito M."/>
            <person name="Masuda T."/>
            <person name="Sasaki-Sekimoto Y."/>
            <person name="Mashiguchi K."/>
            <person name="Awai K."/>
            <person name="Shimojima M."/>
            <person name="Masuda S."/>
            <person name="Iwai M."/>
            <person name="Nobusawa T."/>
            <person name="Narise T."/>
            <person name="Kondo S."/>
            <person name="Saito H."/>
            <person name="Sato R."/>
            <person name="Murakawa M."/>
            <person name="Ihara Y."/>
            <person name="Oshima-Yamada Y."/>
            <person name="Ohtaka K."/>
            <person name="Satoh M."/>
            <person name="Sonobe K."/>
            <person name="Ishii M."/>
            <person name="Ohtani R."/>
            <person name="Kanamori-Sato M."/>
            <person name="Honoki R."/>
            <person name="Miyazaki D."/>
            <person name="Mochizuki H."/>
            <person name="Umetsu J."/>
            <person name="Higashi K."/>
            <person name="Shibata D."/>
            <person name="Kamiya Y."/>
            <person name="Sato N."/>
            <person name="Nakamura Y."/>
            <person name="Tabata S."/>
            <person name="Ida S."/>
            <person name="Kurokawa K."/>
            <person name="Ohta H."/>
        </authorList>
    </citation>
    <scope>NUCLEOTIDE SEQUENCE [LARGE SCALE GENOMIC DNA]</scope>
    <source>
        <strain evidence="1 2">NIES-2285</strain>
    </source>
</reference>
<name>A0A1Y1HM26_KLENI</name>
<proteinExistence type="predicted"/>
<gene>
    <name evidence="1" type="ORF">KFL_000350240</name>
</gene>
<accession>A0A1Y1HM26</accession>